<dbReference type="InterPro" id="IPR008792">
    <property type="entry name" value="PQQD"/>
</dbReference>
<keyword evidence="5" id="KW-1185">Reference proteome</keyword>
<evidence type="ECO:0000256" key="1">
    <source>
        <dbReference type="ARBA" id="ARBA00004886"/>
    </source>
</evidence>
<organism evidence="4 5">
    <name type="scientific">Halarcobacter mediterraneus</name>
    <dbReference type="NCBI Taxonomy" id="2023153"/>
    <lineage>
        <taxon>Bacteria</taxon>
        <taxon>Pseudomonadati</taxon>
        <taxon>Campylobacterota</taxon>
        <taxon>Epsilonproteobacteria</taxon>
        <taxon>Campylobacterales</taxon>
        <taxon>Arcobacteraceae</taxon>
        <taxon>Halarcobacter</taxon>
    </lineage>
</organism>
<keyword evidence="3" id="KW-0884">PQQ biosynthesis</keyword>
<dbReference type="Gene3D" id="1.10.10.1150">
    <property type="entry name" value="Coenzyme PQQ synthesis protein D (PqqD)"/>
    <property type="match status" value="1"/>
</dbReference>
<protein>
    <submittedName>
        <fullName evidence="4">Pyrroloquinoline quinone biosynthesis peptide chaperone PqqD</fullName>
    </submittedName>
</protein>
<gene>
    <name evidence="4" type="ORF">CP965_05100</name>
</gene>
<dbReference type="InterPro" id="IPR041881">
    <property type="entry name" value="PqqD_sf"/>
</dbReference>
<dbReference type="NCBIfam" id="NF002535">
    <property type="entry name" value="PRK02079.1"/>
    <property type="match status" value="1"/>
</dbReference>
<dbReference type="InterPro" id="IPR022479">
    <property type="entry name" value="PqqD_bac"/>
</dbReference>
<dbReference type="Pfam" id="PF05402">
    <property type="entry name" value="PqqD"/>
    <property type="match status" value="1"/>
</dbReference>
<evidence type="ECO:0000313" key="4">
    <source>
        <dbReference type="EMBL" id="RXK13177.1"/>
    </source>
</evidence>
<evidence type="ECO:0000313" key="5">
    <source>
        <dbReference type="Proteomes" id="UP000289718"/>
    </source>
</evidence>
<dbReference type="GO" id="GO:0048038">
    <property type="term" value="F:quinone binding"/>
    <property type="evidence" value="ECO:0007669"/>
    <property type="project" value="InterPro"/>
</dbReference>
<dbReference type="NCBIfam" id="TIGR03859">
    <property type="entry name" value="PQQ_PqqD"/>
    <property type="match status" value="1"/>
</dbReference>
<comment type="caution">
    <text evidence="4">The sequence shown here is derived from an EMBL/GenBank/DDBJ whole genome shotgun (WGS) entry which is preliminary data.</text>
</comment>
<dbReference type="Proteomes" id="UP000289718">
    <property type="component" value="Unassembled WGS sequence"/>
</dbReference>
<dbReference type="AlphaFoldDB" id="A0A4Q1B4L7"/>
<dbReference type="RefSeq" id="WP_129060998.1">
    <property type="nucleotide sequence ID" value="NZ_NXIE01000002.1"/>
</dbReference>
<reference evidence="4 5" key="1">
    <citation type="submission" date="2017-09" db="EMBL/GenBank/DDBJ databases">
        <title>Genomics of the genus Arcobacter.</title>
        <authorList>
            <person name="Perez-Cataluna A."/>
            <person name="Figueras M.J."/>
            <person name="Salas-Masso N."/>
        </authorList>
    </citation>
    <scope>NUCLEOTIDE SEQUENCE [LARGE SCALE GENOMIC DNA]</scope>
    <source>
        <strain evidence="4 5">F156-34</strain>
    </source>
</reference>
<dbReference type="EMBL" id="NXIE01000002">
    <property type="protein sequence ID" value="RXK13177.1"/>
    <property type="molecule type" value="Genomic_DNA"/>
</dbReference>
<evidence type="ECO:0000256" key="3">
    <source>
        <dbReference type="ARBA" id="ARBA00022905"/>
    </source>
</evidence>
<comment type="pathway">
    <text evidence="1">Cofactor biosynthesis; pyrroloquinoline quinone biosynthesis.</text>
</comment>
<dbReference type="OrthoDB" id="7356791at2"/>
<proteinExistence type="predicted"/>
<dbReference type="UniPathway" id="UPA00539"/>
<name>A0A4Q1B4L7_9BACT</name>
<sequence length="89" mass="10396">MHKEKLLVINEHFQLQYEEAQECFVLLYPEGMVQLNQSAGEIMNLCDGTNTSIDITNILEKKFNIKDLQKDVVAFLEEAINRKWVFYGN</sequence>
<accession>A0A4Q1B4L7</accession>
<evidence type="ECO:0000256" key="2">
    <source>
        <dbReference type="ARBA" id="ARBA00011741"/>
    </source>
</evidence>
<comment type="subunit">
    <text evidence="2">Monomer. Interacts with PqqE.</text>
</comment>
<dbReference type="GO" id="GO:0018189">
    <property type="term" value="P:pyrroloquinoline quinone biosynthetic process"/>
    <property type="evidence" value="ECO:0007669"/>
    <property type="project" value="UniProtKB-UniPathway"/>
</dbReference>